<dbReference type="InterPro" id="IPR015424">
    <property type="entry name" value="PyrdxlP-dep_Trfase"/>
</dbReference>
<name>T1ABE8_9ZZZZ</name>
<comment type="cofactor">
    <cofactor evidence="1">
        <name>pyridoxal 5'-phosphate</name>
        <dbReference type="ChEBI" id="CHEBI:597326"/>
    </cofactor>
</comment>
<dbReference type="SUPFAM" id="SSF53383">
    <property type="entry name" value="PLP-dependent transferases"/>
    <property type="match status" value="1"/>
</dbReference>
<reference evidence="2" key="2">
    <citation type="journal article" date="2014" name="ISME J.">
        <title>Microbial stratification in low pH oxic and suboxic macroscopic growths along an acid mine drainage.</title>
        <authorList>
            <person name="Mendez-Garcia C."/>
            <person name="Mesa V."/>
            <person name="Sprenger R.R."/>
            <person name="Richter M."/>
            <person name="Diez M.S."/>
            <person name="Solano J."/>
            <person name="Bargiela R."/>
            <person name="Golyshina O.V."/>
            <person name="Manteca A."/>
            <person name="Ramos J.L."/>
            <person name="Gallego J.R."/>
            <person name="Llorente I."/>
            <person name="Martins Dos Santos V.A."/>
            <person name="Jensen O.N."/>
            <person name="Pelaez A.I."/>
            <person name="Sanchez J."/>
            <person name="Ferrer M."/>
        </authorList>
    </citation>
    <scope>NUCLEOTIDE SEQUENCE</scope>
</reference>
<dbReference type="PANTHER" id="PTHR43713:SF3">
    <property type="entry name" value="GLUTAMATE-1-SEMIALDEHYDE 2,1-AMINOMUTASE 1, CHLOROPLASTIC-RELATED"/>
    <property type="match status" value="1"/>
</dbReference>
<gene>
    <name evidence="2" type="ORF">B1B_15516</name>
</gene>
<proteinExistence type="predicted"/>
<evidence type="ECO:0000313" key="2">
    <source>
        <dbReference type="EMBL" id="EQD39145.1"/>
    </source>
</evidence>
<dbReference type="GO" id="GO:0030170">
    <property type="term" value="F:pyridoxal phosphate binding"/>
    <property type="evidence" value="ECO:0007669"/>
    <property type="project" value="InterPro"/>
</dbReference>
<accession>T1ABE8</accession>
<dbReference type="GO" id="GO:0008483">
    <property type="term" value="F:transaminase activity"/>
    <property type="evidence" value="ECO:0007669"/>
    <property type="project" value="InterPro"/>
</dbReference>
<dbReference type="InterPro" id="IPR015421">
    <property type="entry name" value="PyrdxlP-dep_Trfase_major"/>
</dbReference>
<dbReference type="InterPro" id="IPR049704">
    <property type="entry name" value="Aminotrans_3_PPA_site"/>
</dbReference>
<comment type="caution">
    <text evidence="2">The sequence shown here is derived from an EMBL/GenBank/DDBJ whole genome shotgun (WGS) entry which is preliminary data.</text>
</comment>
<dbReference type="Gene3D" id="3.40.640.10">
    <property type="entry name" value="Type I PLP-dependent aspartate aminotransferase-like (Major domain)"/>
    <property type="match status" value="1"/>
</dbReference>
<dbReference type="PROSITE" id="PS00600">
    <property type="entry name" value="AA_TRANSFER_CLASS_3"/>
    <property type="match status" value="1"/>
</dbReference>
<protein>
    <submittedName>
        <fullName evidence="2">Glutamate-1-semialdehyde-2,1-aminomutase</fullName>
    </submittedName>
</protein>
<dbReference type="AlphaFoldDB" id="T1ABE8"/>
<sequence>MIEPTAGPCSRALFRQAQRVLVGGVDSPVRSFAQVGGTPPFIVRGEGPWIFDADGRRYLDLVNSWGANLMGHAPPPVVAAVRAAAGDGLSFGAPTQREHRLAERIRREIPTMERMRFVTSGTEAVMSAIRVARGSTGRSRIVKFAGGYHGHLDSLLVEGGSGVASAGRAGSAGVTRATARETSVLPYNDADAAERFFRRHGSEVAAVIVEPIAGNMGLVPPLDGFLPALDRLCHDAGALLIADEVITGFRLRRGAIHPTLGARADLVTLGKIIGAGLPVGAY</sequence>
<dbReference type="InterPro" id="IPR005814">
    <property type="entry name" value="Aminotrans_3"/>
</dbReference>
<dbReference type="EMBL" id="AUZY01010326">
    <property type="protein sequence ID" value="EQD39145.1"/>
    <property type="molecule type" value="Genomic_DNA"/>
</dbReference>
<organism evidence="2">
    <name type="scientific">mine drainage metagenome</name>
    <dbReference type="NCBI Taxonomy" id="410659"/>
    <lineage>
        <taxon>unclassified sequences</taxon>
        <taxon>metagenomes</taxon>
        <taxon>ecological metagenomes</taxon>
    </lineage>
</organism>
<dbReference type="Pfam" id="PF00202">
    <property type="entry name" value="Aminotran_3"/>
    <property type="match status" value="1"/>
</dbReference>
<feature type="non-terminal residue" evidence="2">
    <location>
        <position position="282"/>
    </location>
</feature>
<dbReference type="PANTHER" id="PTHR43713">
    <property type="entry name" value="GLUTAMATE-1-SEMIALDEHYDE 2,1-AMINOMUTASE"/>
    <property type="match status" value="1"/>
</dbReference>
<reference evidence="2" key="1">
    <citation type="submission" date="2013-08" db="EMBL/GenBank/DDBJ databases">
        <authorList>
            <person name="Mendez C."/>
            <person name="Richter M."/>
            <person name="Ferrer M."/>
            <person name="Sanchez J."/>
        </authorList>
    </citation>
    <scope>NUCLEOTIDE SEQUENCE</scope>
</reference>
<evidence type="ECO:0000256" key="1">
    <source>
        <dbReference type="ARBA" id="ARBA00001933"/>
    </source>
</evidence>